<accession>A0A915I3M2</accession>
<proteinExistence type="predicted"/>
<dbReference type="WBParaSite" id="nRc.2.0.1.t08732-RA">
    <property type="protein sequence ID" value="nRc.2.0.1.t08732-RA"/>
    <property type="gene ID" value="nRc.2.0.1.g08732"/>
</dbReference>
<dbReference type="AlphaFoldDB" id="A0A915I3M2"/>
<organism evidence="1 2">
    <name type="scientific">Romanomermis culicivorax</name>
    <name type="common">Nematode worm</name>
    <dbReference type="NCBI Taxonomy" id="13658"/>
    <lineage>
        <taxon>Eukaryota</taxon>
        <taxon>Metazoa</taxon>
        <taxon>Ecdysozoa</taxon>
        <taxon>Nematoda</taxon>
        <taxon>Enoplea</taxon>
        <taxon>Dorylaimia</taxon>
        <taxon>Mermithida</taxon>
        <taxon>Mermithoidea</taxon>
        <taxon>Mermithidae</taxon>
        <taxon>Romanomermis</taxon>
    </lineage>
</organism>
<evidence type="ECO:0000313" key="1">
    <source>
        <dbReference type="Proteomes" id="UP000887565"/>
    </source>
</evidence>
<dbReference type="Proteomes" id="UP000887565">
    <property type="component" value="Unplaced"/>
</dbReference>
<reference evidence="2" key="1">
    <citation type="submission" date="2022-11" db="UniProtKB">
        <authorList>
            <consortium name="WormBaseParasite"/>
        </authorList>
    </citation>
    <scope>IDENTIFICATION</scope>
</reference>
<evidence type="ECO:0000313" key="2">
    <source>
        <dbReference type="WBParaSite" id="nRc.2.0.1.t08732-RA"/>
    </source>
</evidence>
<protein>
    <submittedName>
        <fullName evidence="2">Ycf1</fullName>
    </submittedName>
</protein>
<keyword evidence="1" id="KW-1185">Reference proteome</keyword>
<name>A0A915I3M2_ROMCU</name>
<sequence length="72" mass="8851">LNAEEIFQSLAFKNLKNSKKGDNILDEEDKIIMNFKEFRTKMRKELKMSKNRLDQRYGQWIDEQERIERRSQ</sequence>